<reference evidence="2 3" key="1">
    <citation type="submission" date="2024-04" db="EMBL/GenBank/DDBJ databases">
        <authorList>
            <person name="Waldvogel A.-M."/>
            <person name="Schoenle A."/>
        </authorList>
    </citation>
    <scope>NUCLEOTIDE SEQUENCE [LARGE SCALE GENOMIC DNA]</scope>
</reference>
<sequence>MRSSSLCPRRLIGPGRWTWLEKLPQEEQDLELRLPRGSTFPPGNMPAHRTRNLSRYPPLAGDGNEDDGPPPPPPPGEGQEASGNTQIGSQLKFPLH</sequence>
<gene>
    <name evidence="2" type="ORF">KC01_LOCUS24954</name>
</gene>
<evidence type="ECO:0000256" key="1">
    <source>
        <dbReference type="SAM" id="MobiDB-lite"/>
    </source>
</evidence>
<dbReference type="AlphaFoldDB" id="A0AAV2L6K1"/>
<evidence type="ECO:0000313" key="2">
    <source>
        <dbReference type="EMBL" id="CAL1596253.1"/>
    </source>
</evidence>
<dbReference type="EMBL" id="OZ035843">
    <property type="protein sequence ID" value="CAL1596253.1"/>
    <property type="molecule type" value="Genomic_DNA"/>
</dbReference>
<keyword evidence="3" id="KW-1185">Reference proteome</keyword>
<organism evidence="2 3">
    <name type="scientific">Knipowitschia caucasica</name>
    <name type="common">Caucasian dwarf goby</name>
    <name type="synonym">Pomatoschistus caucasicus</name>
    <dbReference type="NCBI Taxonomy" id="637954"/>
    <lineage>
        <taxon>Eukaryota</taxon>
        <taxon>Metazoa</taxon>
        <taxon>Chordata</taxon>
        <taxon>Craniata</taxon>
        <taxon>Vertebrata</taxon>
        <taxon>Euteleostomi</taxon>
        <taxon>Actinopterygii</taxon>
        <taxon>Neopterygii</taxon>
        <taxon>Teleostei</taxon>
        <taxon>Neoteleostei</taxon>
        <taxon>Acanthomorphata</taxon>
        <taxon>Gobiaria</taxon>
        <taxon>Gobiiformes</taxon>
        <taxon>Gobioidei</taxon>
        <taxon>Gobiidae</taxon>
        <taxon>Gobiinae</taxon>
        <taxon>Knipowitschia</taxon>
    </lineage>
</organism>
<accession>A0AAV2L6K1</accession>
<dbReference type="Proteomes" id="UP001497482">
    <property type="component" value="Chromosome 21"/>
</dbReference>
<proteinExistence type="predicted"/>
<protein>
    <submittedName>
        <fullName evidence="2">Uncharacterized protein</fullName>
    </submittedName>
</protein>
<evidence type="ECO:0000313" key="3">
    <source>
        <dbReference type="Proteomes" id="UP001497482"/>
    </source>
</evidence>
<feature type="region of interest" description="Disordered" evidence="1">
    <location>
        <begin position="30"/>
        <end position="96"/>
    </location>
</feature>
<name>A0AAV2L6K1_KNICA</name>